<feature type="non-terminal residue" evidence="2">
    <location>
        <position position="1"/>
    </location>
</feature>
<protein>
    <submittedName>
        <fullName evidence="2">Uncharacterized protein</fullName>
    </submittedName>
</protein>
<dbReference type="EMBL" id="CAJOBJ010042404">
    <property type="protein sequence ID" value="CAF4333214.1"/>
    <property type="molecule type" value="Genomic_DNA"/>
</dbReference>
<evidence type="ECO:0000313" key="3">
    <source>
        <dbReference type="Proteomes" id="UP000681720"/>
    </source>
</evidence>
<organism evidence="2 3">
    <name type="scientific">Rotaria magnacalcarata</name>
    <dbReference type="NCBI Taxonomy" id="392030"/>
    <lineage>
        <taxon>Eukaryota</taxon>
        <taxon>Metazoa</taxon>
        <taxon>Spiralia</taxon>
        <taxon>Gnathifera</taxon>
        <taxon>Rotifera</taxon>
        <taxon>Eurotatoria</taxon>
        <taxon>Bdelloidea</taxon>
        <taxon>Philodinida</taxon>
        <taxon>Philodinidae</taxon>
        <taxon>Rotaria</taxon>
    </lineage>
</organism>
<dbReference type="EMBL" id="CAJOBH010018901">
    <property type="protein sequence ID" value="CAF4209122.1"/>
    <property type="molecule type" value="Genomic_DNA"/>
</dbReference>
<dbReference type="Proteomes" id="UP000681967">
    <property type="component" value="Unassembled WGS sequence"/>
</dbReference>
<gene>
    <name evidence="1" type="ORF">BYL167_LOCUS23934</name>
    <name evidence="2" type="ORF">GIL414_LOCUS27220</name>
</gene>
<evidence type="ECO:0000313" key="1">
    <source>
        <dbReference type="EMBL" id="CAF4209122.1"/>
    </source>
</evidence>
<reference evidence="2" key="1">
    <citation type="submission" date="2021-02" db="EMBL/GenBank/DDBJ databases">
        <authorList>
            <person name="Nowell W R."/>
        </authorList>
    </citation>
    <scope>NUCLEOTIDE SEQUENCE</scope>
</reference>
<dbReference type="AlphaFoldDB" id="A0A8S2UE13"/>
<comment type="caution">
    <text evidence="2">The sequence shown here is derived from an EMBL/GenBank/DDBJ whole genome shotgun (WGS) entry which is preliminary data.</text>
</comment>
<dbReference type="Proteomes" id="UP000681720">
    <property type="component" value="Unassembled WGS sequence"/>
</dbReference>
<name>A0A8S2UE13_9BILA</name>
<proteinExistence type="predicted"/>
<accession>A0A8S2UE13</accession>
<evidence type="ECO:0000313" key="2">
    <source>
        <dbReference type="EMBL" id="CAF4333214.1"/>
    </source>
</evidence>
<feature type="non-terminal residue" evidence="2">
    <location>
        <position position="81"/>
    </location>
</feature>
<sequence length="81" mass="9586">VLNHQRTIDFLNESLQQEANVDLTSIDHMENIKKINIDWIKIKSLISARIETLEQLNEQFNEFDQTVRTLSDWVQEQTSDL</sequence>